<evidence type="ECO:0008006" key="9">
    <source>
        <dbReference type="Google" id="ProtNLM"/>
    </source>
</evidence>
<feature type="transmembrane region" description="Helical" evidence="6">
    <location>
        <begin position="14"/>
        <end position="33"/>
    </location>
</feature>
<keyword evidence="5 6" id="KW-0472">Membrane</keyword>
<dbReference type="PANTHER" id="PTHR13353:SF5">
    <property type="entry name" value="TRANSMEMBRANE PROTEIN 19"/>
    <property type="match status" value="1"/>
</dbReference>
<name>A0A2H5Y6S5_9CHLR</name>
<dbReference type="Pfam" id="PF01940">
    <property type="entry name" value="DUF92"/>
    <property type="match status" value="1"/>
</dbReference>
<evidence type="ECO:0000256" key="6">
    <source>
        <dbReference type="SAM" id="Phobius"/>
    </source>
</evidence>
<dbReference type="EMBL" id="BEHY01000025">
    <property type="protein sequence ID" value="GBD09048.1"/>
    <property type="molecule type" value="Genomic_DNA"/>
</dbReference>
<dbReference type="PANTHER" id="PTHR13353">
    <property type="entry name" value="TRANSMEMBRANE PROTEIN 19"/>
    <property type="match status" value="1"/>
</dbReference>
<feature type="transmembrane region" description="Helical" evidence="6">
    <location>
        <begin position="255"/>
        <end position="273"/>
    </location>
</feature>
<keyword evidence="4 6" id="KW-1133">Transmembrane helix</keyword>
<protein>
    <recommendedName>
        <fullName evidence="9">DUF92 domain-containing protein</fullName>
    </recommendedName>
</protein>
<feature type="transmembrane region" description="Helical" evidence="6">
    <location>
        <begin position="119"/>
        <end position="142"/>
    </location>
</feature>
<accession>A0A2H5Y6S5</accession>
<organism evidence="7 8">
    <name type="scientific">Candidatus Thermoflexus japonica</name>
    <dbReference type="NCBI Taxonomy" id="2035417"/>
    <lineage>
        <taxon>Bacteria</taxon>
        <taxon>Bacillati</taxon>
        <taxon>Chloroflexota</taxon>
        <taxon>Thermoflexia</taxon>
        <taxon>Thermoflexales</taxon>
        <taxon>Thermoflexaceae</taxon>
        <taxon>Thermoflexus</taxon>
    </lineage>
</organism>
<comment type="caution">
    <text evidence="7">The sequence shown here is derived from an EMBL/GenBank/DDBJ whole genome shotgun (WGS) entry which is preliminary data.</text>
</comment>
<comment type="similarity">
    <text evidence="2">Belongs to the TMEM19 family.</text>
</comment>
<feature type="transmembrane region" description="Helical" evidence="6">
    <location>
        <begin position="163"/>
        <end position="187"/>
    </location>
</feature>
<gene>
    <name evidence="7" type="ORF">HRbin22_01295</name>
</gene>
<evidence type="ECO:0000256" key="1">
    <source>
        <dbReference type="ARBA" id="ARBA00004141"/>
    </source>
</evidence>
<evidence type="ECO:0000313" key="7">
    <source>
        <dbReference type="EMBL" id="GBD09048.1"/>
    </source>
</evidence>
<keyword evidence="3 6" id="KW-0812">Transmembrane</keyword>
<dbReference type="GO" id="GO:0016020">
    <property type="term" value="C:membrane"/>
    <property type="evidence" value="ECO:0007669"/>
    <property type="project" value="UniProtKB-SubCell"/>
</dbReference>
<evidence type="ECO:0000256" key="4">
    <source>
        <dbReference type="ARBA" id="ARBA00022989"/>
    </source>
</evidence>
<evidence type="ECO:0000256" key="2">
    <source>
        <dbReference type="ARBA" id="ARBA00009012"/>
    </source>
</evidence>
<feature type="transmembrane region" description="Helical" evidence="6">
    <location>
        <begin position="39"/>
        <end position="72"/>
    </location>
</feature>
<dbReference type="Proteomes" id="UP000236642">
    <property type="component" value="Unassembled WGS sequence"/>
</dbReference>
<feature type="transmembrane region" description="Helical" evidence="6">
    <location>
        <begin position="199"/>
        <end position="222"/>
    </location>
</feature>
<feature type="transmembrane region" description="Helical" evidence="6">
    <location>
        <begin position="93"/>
        <end position="113"/>
    </location>
</feature>
<reference evidence="8" key="1">
    <citation type="submission" date="2017-09" db="EMBL/GenBank/DDBJ databases">
        <title>Metaegenomics of thermophilic ammonia-oxidizing enrichment culture.</title>
        <authorList>
            <person name="Kato S."/>
            <person name="Suzuki K."/>
        </authorList>
    </citation>
    <scope>NUCLEOTIDE SEQUENCE [LARGE SCALE GENOMIC DNA]</scope>
</reference>
<proteinExistence type="inferred from homology"/>
<evidence type="ECO:0000313" key="8">
    <source>
        <dbReference type="Proteomes" id="UP000236642"/>
    </source>
</evidence>
<sequence length="275" mass="28411">MASGIENGGIVERLILGLVLSALAGGIAFRLGMLDGSGWLGAMLVGTAIFGFGGWPWAVLLIAFFVSASALTRYGSGRKAEAAQDFAKGGRRDLGQALANGGVGAALAILWGFSPHPVFWWMFVGSLAAVTADTWATEVGLLSGRPPRDLWRGRRVPPGTSGAITLEGTIAGGLGALGIGILAVGLSPVGGSPGMTLPVGLAGFLGMLLDSLLGATVQRIYWCDRCGKETERPIHRCGQPTRPFRGWKWLNNDGVNALAALAGALSMGLWSIARG</sequence>
<comment type="subcellular location">
    <subcellularLocation>
        <location evidence="1">Membrane</location>
        <topology evidence="1">Multi-pass membrane protein</topology>
    </subcellularLocation>
</comment>
<dbReference type="AlphaFoldDB" id="A0A2H5Y6S5"/>
<dbReference type="InterPro" id="IPR002794">
    <property type="entry name" value="DUF92_TMEM19"/>
</dbReference>
<evidence type="ECO:0000256" key="3">
    <source>
        <dbReference type="ARBA" id="ARBA00022692"/>
    </source>
</evidence>
<evidence type="ECO:0000256" key="5">
    <source>
        <dbReference type="ARBA" id="ARBA00023136"/>
    </source>
</evidence>